<keyword evidence="3" id="KW-0808">Transferase</keyword>
<sequence>MTSGGNSIEPSVMAEAEKMLFCYQYDQTITISITSSADPCPLCNGGFLDEYVDPNPNPIPNLILPMSDPISSRFSFIPVMDFTNPSFLGESMEPQSTQQQLNAFDPFLLENQLSDQANPLAGNHGDYFFGRGLEDLI</sequence>
<dbReference type="ExpressionAtlas" id="A0A654EH67">
    <property type="expression patterns" value="baseline and differential"/>
</dbReference>
<accession>A0A654EH67</accession>
<dbReference type="Proteomes" id="UP000426265">
    <property type="component" value="Unassembled WGS sequence"/>
</dbReference>
<comment type="catalytic activity">
    <reaction evidence="1">
        <text>S-ubiquitinyl-[E2 ubiquitin-conjugating enzyme]-L-cysteine + [acceptor protein]-L-lysine = [E2 ubiquitin-conjugating enzyme]-L-cysteine + N(6)-ubiquitinyl-[acceptor protein]-L-lysine.</text>
        <dbReference type="EC" id="2.3.2.27"/>
    </reaction>
</comment>
<dbReference type="AlphaFoldDB" id="A0A654EH67"/>
<protein>
    <recommendedName>
        <fullName evidence="2">RING-type E3 ubiquitin transferase</fullName>
        <ecNumber evidence="2">2.3.2.27</ecNumber>
    </recommendedName>
</protein>
<dbReference type="InterPro" id="IPR039525">
    <property type="entry name" value="RNF126-like_zinc-ribbon"/>
</dbReference>
<keyword evidence="7" id="KW-0862">Zinc</keyword>
<evidence type="ECO:0000256" key="6">
    <source>
        <dbReference type="ARBA" id="ARBA00022786"/>
    </source>
</evidence>
<dbReference type="Pfam" id="PF14369">
    <property type="entry name" value="Zn_ribbon_19"/>
    <property type="match status" value="1"/>
</dbReference>
<dbReference type="GO" id="GO:0008270">
    <property type="term" value="F:zinc ion binding"/>
    <property type="evidence" value="ECO:0007669"/>
    <property type="project" value="UniProtKB-KW"/>
</dbReference>
<gene>
    <name evidence="9" type="ORF">AN1_LOCUS4147</name>
</gene>
<evidence type="ECO:0000259" key="8">
    <source>
        <dbReference type="Pfam" id="PF14369"/>
    </source>
</evidence>
<keyword evidence="6" id="KW-0833">Ubl conjugation pathway</keyword>
<proteinExistence type="predicted"/>
<dbReference type="GO" id="GO:0061630">
    <property type="term" value="F:ubiquitin protein ligase activity"/>
    <property type="evidence" value="ECO:0007669"/>
    <property type="project" value="UniProtKB-EC"/>
</dbReference>
<keyword evidence="4" id="KW-0479">Metal-binding</keyword>
<evidence type="ECO:0000256" key="4">
    <source>
        <dbReference type="ARBA" id="ARBA00022723"/>
    </source>
</evidence>
<evidence type="ECO:0000313" key="10">
    <source>
        <dbReference type="Proteomes" id="UP000426265"/>
    </source>
</evidence>
<feature type="domain" description="E3 ubiquitin-protein ligase RNF126-like zinc-ribbon" evidence="8">
    <location>
        <begin position="19"/>
        <end position="51"/>
    </location>
</feature>
<dbReference type="EMBL" id="CACRSJ010000104">
    <property type="protein sequence ID" value="VYS48666.1"/>
    <property type="molecule type" value="Genomic_DNA"/>
</dbReference>
<dbReference type="EC" id="2.3.2.27" evidence="2"/>
<evidence type="ECO:0000313" key="9">
    <source>
        <dbReference type="EMBL" id="VYS48666.1"/>
    </source>
</evidence>
<evidence type="ECO:0000256" key="5">
    <source>
        <dbReference type="ARBA" id="ARBA00022771"/>
    </source>
</evidence>
<evidence type="ECO:0000256" key="1">
    <source>
        <dbReference type="ARBA" id="ARBA00000900"/>
    </source>
</evidence>
<evidence type="ECO:0000256" key="7">
    <source>
        <dbReference type="ARBA" id="ARBA00022833"/>
    </source>
</evidence>
<name>A0A654EH67_ARATH</name>
<reference evidence="9 10" key="1">
    <citation type="submission" date="2019-11" db="EMBL/GenBank/DDBJ databases">
        <authorList>
            <person name="Jiao W.-B."/>
            <person name="Schneeberger K."/>
        </authorList>
    </citation>
    <scope>NUCLEOTIDE SEQUENCE [LARGE SCALE GENOMIC DNA]</scope>
    <source>
        <strain evidence="10">cv. An-1</strain>
    </source>
</reference>
<organism evidence="9 10">
    <name type="scientific">Arabidopsis thaliana</name>
    <name type="common">Mouse-ear cress</name>
    <dbReference type="NCBI Taxonomy" id="3702"/>
    <lineage>
        <taxon>Eukaryota</taxon>
        <taxon>Viridiplantae</taxon>
        <taxon>Streptophyta</taxon>
        <taxon>Embryophyta</taxon>
        <taxon>Tracheophyta</taxon>
        <taxon>Spermatophyta</taxon>
        <taxon>Magnoliopsida</taxon>
        <taxon>eudicotyledons</taxon>
        <taxon>Gunneridae</taxon>
        <taxon>Pentapetalae</taxon>
        <taxon>rosids</taxon>
        <taxon>malvids</taxon>
        <taxon>Brassicales</taxon>
        <taxon>Brassicaceae</taxon>
        <taxon>Camelineae</taxon>
        <taxon>Arabidopsis</taxon>
    </lineage>
</organism>
<evidence type="ECO:0000256" key="2">
    <source>
        <dbReference type="ARBA" id="ARBA00012483"/>
    </source>
</evidence>
<keyword evidence="5" id="KW-0863">Zinc-finger</keyword>
<evidence type="ECO:0000256" key="3">
    <source>
        <dbReference type="ARBA" id="ARBA00022679"/>
    </source>
</evidence>